<comment type="caution">
    <text evidence="4">The sequence shown here is derived from an EMBL/GenBank/DDBJ whole genome shotgun (WGS) entry which is preliminary data.</text>
</comment>
<dbReference type="Pfam" id="PF01522">
    <property type="entry name" value="Polysacc_deac_1"/>
    <property type="match status" value="1"/>
</dbReference>
<gene>
    <name evidence="4" type="ORF">FNJ87_02600</name>
</gene>
<evidence type="ECO:0000256" key="1">
    <source>
        <dbReference type="ARBA" id="ARBA00022723"/>
    </source>
</evidence>
<dbReference type="InterPro" id="IPR011330">
    <property type="entry name" value="Glyco_hydro/deAcase_b/a-brl"/>
</dbReference>
<keyword evidence="5" id="KW-1185">Reference proteome</keyword>
<dbReference type="Gene3D" id="3.20.20.370">
    <property type="entry name" value="Glycoside hydrolase/deacetylase"/>
    <property type="match status" value="1"/>
</dbReference>
<dbReference type="PANTHER" id="PTHR10587">
    <property type="entry name" value="GLYCOSYL TRANSFERASE-RELATED"/>
    <property type="match status" value="1"/>
</dbReference>
<sequence length="216" mass="25090">MHWYPDRIGDWFSSLFSGYLWHGSRTDKIVYITFDDGPHPIVTPYVLTQLENYQFKASFFCIGDCVQRHEQLYHRIIKEGHAVGNHTYHHLNSWKTLSTVYLDDVEKASSVIESHLFRPPYGRITSTIAKKLRNEGYNIILWDVLSGDFDLNRTAASCLKNLKKNTRNGSIIVFHDSEKSFEKLKTILPSYFDYLKNEGYHTAVIKHTASLSQLKN</sequence>
<dbReference type="InterPro" id="IPR050248">
    <property type="entry name" value="Polysacc_deacetylase_ArnD"/>
</dbReference>
<feature type="domain" description="NodB homology" evidence="3">
    <location>
        <begin position="28"/>
        <end position="203"/>
    </location>
</feature>
<reference evidence="4 5" key="1">
    <citation type="submission" date="2020-11" db="EMBL/GenBank/DDBJ databases">
        <title>P. mediterranea TC4 genome.</title>
        <authorList>
            <person name="Molmeret M."/>
        </authorList>
    </citation>
    <scope>NUCLEOTIDE SEQUENCE [LARGE SCALE GENOMIC DNA]</scope>
    <source>
        <strain evidence="4 5">TC4</strain>
    </source>
</reference>
<evidence type="ECO:0000256" key="2">
    <source>
        <dbReference type="ARBA" id="ARBA00022801"/>
    </source>
</evidence>
<proteinExistence type="predicted"/>
<protein>
    <submittedName>
        <fullName evidence="4">Polysaccharide deacetylase family protein</fullName>
    </submittedName>
</protein>
<accession>A0ABS0A1M9</accession>
<dbReference type="CDD" id="cd10917">
    <property type="entry name" value="CE4_NodB_like_6s_7s"/>
    <property type="match status" value="1"/>
</dbReference>
<keyword evidence="1" id="KW-0479">Metal-binding</keyword>
<organism evidence="4 5">
    <name type="scientific">Nonlabens mediterrranea</name>
    <dbReference type="NCBI Taxonomy" id="1419947"/>
    <lineage>
        <taxon>Bacteria</taxon>
        <taxon>Pseudomonadati</taxon>
        <taxon>Bacteroidota</taxon>
        <taxon>Flavobacteriia</taxon>
        <taxon>Flavobacteriales</taxon>
        <taxon>Flavobacteriaceae</taxon>
        <taxon>Nonlabens</taxon>
    </lineage>
</organism>
<dbReference type="SUPFAM" id="SSF88713">
    <property type="entry name" value="Glycoside hydrolase/deacetylase"/>
    <property type="match status" value="1"/>
</dbReference>
<dbReference type="Proteomes" id="UP001194729">
    <property type="component" value="Unassembled WGS sequence"/>
</dbReference>
<evidence type="ECO:0000313" key="5">
    <source>
        <dbReference type="Proteomes" id="UP001194729"/>
    </source>
</evidence>
<dbReference type="PANTHER" id="PTHR10587:SF133">
    <property type="entry name" value="CHITIN DEACETYLASE 1-RELATED"/>
    <property type="match status" value="1"/>
</dbReference>
<evidence type="ECO:0000313" key="4">
    <source>
        <dbReference type="EMBL" id="MBF4983268.1"/>
    </source>
</evidence>
<name>A0ABS0A1M9_9FLAO</name>
<dbReference type="InterPro" id="IPR002509">
    <property type="entry name" value="NODB_dom"/>
</dbReference>
<dbReference type="PROSITE" id="PS51677">
    <property type="entry name" value="NODB"/>
    <property type="match status" value="1"/>
</dbReference>
<evidence type="ECO:0000259" key="3">
    <source>
        <dbReference type="PROSITE" id="PS51677"/>
    </source>
</evidence>
<keyword evidence="2" id="KW-0378">Hydrolase</keyword>
<dbReference type="EMBL" id="JADKYU010000135">
    <property type="protein sequence ID" value="MBF4983268.1"/>
    <property type="molecule type" value="Genomic_DNA"/>
</dbReference>